<proteinExistence type="predicted"/>
<feature type="domain" description="Cupin type-2" evidence="1">
    <location>
        <begin position="44"/>
        <end position="101"/>
    </location>
</feature>
<accession>A0A243W8G4</accession>
<keyword evidence="3" id="KW-1185">Reference proteome</keyword>
<dbReference type="EMBL" id="MTSE01000015">
    <property type="protein sequence ID" value="OUJ71612.1"/>
    <property type="molecule type" value="Genomic_DNA"/>
</dbReference>
<dbReference type="SUPFAM" id="SSF51182">
    <property type="entry name" value="RmlC-like cupins"/>
    <property type="match status" value="1"/>
</dbReference>
<evidence type="ECO:0000313" key="2">
    <source>
        <dbReference type="EMBL" id="OUJ71612.1"/>
    </source>
</evidence>
<protein>
    <submittedName>
        <fullName evidence="2">Cupin</fullName>
    </submittedName>
</protein>
<dbReference type="OrthoDB" id="9811153at2"/>
<name>A0A243W8G4_9BACT</name>
<dbReference type="Pfam" id="PF07883">
    <property type="entry name" value="Cupin_2"/>
    <property type="match status" value="1"/>
</dbReference>
<dbReference type="InterPro" id="IPR014710">
    <property type="entry name" value="RmlC-like_jellyroll"/>
</dbReference>
<dbReference type="PANTHER" id="PTHR40112">
    <property type="entry name" value="H2HPP ISOMERASE"/>
    <property type="match status" value="1"/>
</dbReference>
<dbReference type="PIRSF" id="PIRSF029883">
    <property type="entry name" value="KdgF"/>
    <property type="match status" value="1"/>
</dbReference>
<organism evidence="2 3">
    <name type="scientific">Hymenobacter crusticola</name>
    <dbReference type="NCBI Taxonomy" id="1770526"/>
    <lineage>
        <taxon>Bacteria</taxon>
        <taxon>Pseudomonadati</taxon>
        <taxon>Bacteroidota</taxon>
        <taxon>Cytophagia</taxon>
        <taxon>Cytophagales</taxon>
        <taxon>Hymenobacteraceae</taxon>
        <taxon>Hymenobacter</taxon>
    </lineage>
</organism>
<dbReference type="Gene3D" id="2.60.120.10">
    <property type="entry name" value="Jelly Rolls"/>
    <property type="match status" value="1"/>
</dbReference>
<dbReference type="InterPro" id="IPR052535">
    <property type="entry name" value="Bacilysin_H2HPP_isomerase"/>
</dbReference>
<reference evidence="2 3" key="1">
    <citation type="submission" date="2017-01" db="EMBL/GenBank/DDBJ databases">
        <title>A new Hymenobacter.</title>
        <authorList>
            <person name="Liang Y."/>
            <person name="Feng F."/>
        </authorList>
    </citation>
    <scope>NUCLEOTIDE SEQUENCE [LARGE SCALE GENOMIC DNA]</scope>
    <source>
        <strain evidence="2">MIMBbqt21</strain>
    </source>
</reference>
<dbReference type="InterPro" id="IPR011051">
    <property type="entry name" value="RmlC_Cupin_sf"/>
</dbReference>
<evidence type="ECO:0000313" key="3">
    <source>
        <dbReference type="Proteomes" id="UP000194873"/>
    </source>
</evidence>
<dbReference type="CDD" id="cd02238">
    <property type="entry name" value="cupin_KdgF"/>
    <property type="match status" value="1"/>
</dbReference>
<dbReference type="Proteomes" id="UP000194873">
    <property type="component" value="Unassembled WGS sequence"/>
</dbReference>
<dbReference type="AlphaFoldDB" id="A0A243W8G4"/>
<evidence type="ECO:0000259" key="1">
    <source>
        <dbReference type="Pfam" id="PF07883"/>
    </source>
</evidence>
<comment type="caution">
    <text evidence="2">The sequence shown here is derived from an EMBL/GenBank/DDBJ whole genome shotgun (WGS) entry which is preliminary data.</text>
</comment>
<dbReference type="InterPro" id="IPR013096">
    <property type="entry name" value="Cupin_2"/>
</dbReference>
<gene>
    <name evidence="2" type="ORF">BXP70_21240</name>
</gene>
<dbReference type="InterPro" id="IPR025499">
    <property type="entry name" value="KdgF"/>
</dbReference>
<dbReference type="RefSeq" id="WP_086596127.1">
    <property type="nucleotide sequence ID" value="NZ_MTSE01000015.1"/>
</dbReference>
<sequence length="112" mass="12267">MDSSQTSFSEDSSLSWENVGGGVQRKILVYNADLMMVKVAFEASSIGAIHQHVHTQITYVESGVFEATVDGQQRVLRAGDTFLASSNVWHGVVCQEAGVLVDVFNPMREDFV</sequence>
<dbReference type="PANTHER" id="PTHR40112:SF1">
    <property type="entry name" value="H2HPP ISOMERASE"/>
    <property type="match status" value="1"/>
</dbReference>